<name>B0T6T6_CAUSK</name>
<dbReference type="EMBL" id="CP000927">
    <property type="protein sequence ID" value="ABZ71151.1"/>
    <property type="molecule type" value="Genomic_DNA"/>
</dbReference>
<keyword evidence="1" id="KW-0472">Membrane</keyword>
<keyword evidence="1" id="KW-1133">Transmembrane helix</keyword>
<feature type="transmembrane region" description="Helical" evidence="1">
    <location>
        <begin position="50"/>
        <end position="68"/>
    </location>
</feature>
<proteinExistence type="predicted"/>
<dbReference type="AlphaFoldDB" id="B0T6T6"/>
<keyword evidence="1" id="KW-0812">Transmembrane</keyword>
<protein>
    <submittedName>
        <fullName evidence="2">Uncharacterized protein</fullName>
    </submittedName>
</protein>
<reference evidence="2" key="1">
    <citation type="submission" date="2008-01" db="EMBL/GenBank/DDBJ databases">
        <title>Complete sequence of chromosome of Caulobacter sp. K31.</title>
        <authorList>
            <consortium name="US DOE Joint Genome Institute"/>
            <person name="Copeland A."/>
            <person name="Lucas S."/>
            <person name="Lapidus A."/>
            <person name="Barry K."/>
            <person name="Glavina del Rio T."/>
            <person name="Dalin E."/>
            <person name="Tice H."/>
            <person name="Pitluck S."/>
            <person name="Bruce D."/>
            <person name="Goodwin L."/>
            <person name="Thompson L.S."/>
            <person name="Brettin T."/>
            <person name="Detter J.C."/>
            <person name="Han C."/>
            <person name="Schmutz J."/>
            <person name="Larimer F."/>
            <person name="Land M."/>
            <person name="Hauser L."/>
            <person name="Kyrpides N."/>
            <person name="Kim E."/>
            <person name="Stephens C."/>
            <person name="Richardson P."/>
        </authorList>
    </citation>
    <scope>NUCLEOTIDE SEQUENCE [LARGE SCALE GENOMIC DNA]</scope>
    <source>
        <strain evidence="2">K31</strain>
    </source>
</reference>
<evidence type="ECO:0000313" key="2">
    <source>
        <dbReference type="EMBL" id="ABZ71151.1"/>
    </source>
</evidence>
<dbReference type="KEGG" id="cak:Caul_2023"/>
<evidence type="ECO:0000256" key="1">
    <source>
        <dbReference type="SAM" id="Phobius"/>
    </source>
</evidence>
<gene>
    <name evidence="2" type="ordered locus">Caul_2023</name>
</gene>
<dbReference type="HOGENOM" id="CLU_2680949_0_0_5"/>
<sequence>MGWYDDEEQAAWLPQWAITPLMWLGCLAVAIAPSTIIVGLVQLVLHDRPATVVMGAYLVSAVLMVAAVKPWTIR</sequence>
<feature type="transmembrane region" description="Helical" evidence="1">
    <location>
        <begin position="21"/>
        <end position="44"/>
    </location>
</feature>
<dbReference type="STRING" id="366602.Caul_2023"/>
<organism evidence="2">
    <name type="scientific">Caulobacter sp. (strain K31)</name>
    <dbReference type="NCBI Taxonomy" id="366602"/>
    <lineage>
        <taxon>Bacteria</taxon>
        <taxon>Pseudomonadati</taxon>
        <taxon>Pseudomonadota</taxon>
        <taxon>Alphaproteobacteria</taxon>
        <taxon>Caulobacterales</taxon>
        <taxon>Caulobacteraceae</taxon>
        <taxon>Caulobacter</taxon>
    </lineage>
</organism>
<dbReference type="OrthoDB" id="7190501at2"/>
<accession>B0T6T6</accession>